<comment type="caution">
    <text evidence="2">The sequence shown here is derived from an EMBL/GenBank/DDBJ whole genome shotgun (WGS) entry which is preliminary data.</text>
</comment>
<dbReference type="Proteomes" id="UP000485058">
    <property type="component" value="Unassembled WGS sequence"/>
</dbReference>
<feature type="compositionally biased region" description="Gly residues" evidence="1">
    <location>
        <begin position="58"/>
        <end position="68"/>
    </location>
</feature>
<keyword evidence="3" id="KW-1185">Reference proteome</keyword>
<evidence type="ECO:0000313" key="2">
    <source>
        <dbReference type="EMBL" id="GFH13953.1"/>
    </source>
</evidence>
<feature type="compositionally biased region" description="Low complexity" evidence="1">
    <location>
        <begin position="91"/>
        <end position="107"/>
    </location>
</feature>
<evidence type="ECO:0000313" key="3">
    <source>
        <dbReference type="Proteomes" id="UP000485058"/>
    </source>
</evidence>
<reference evidence="2 3" key="1">
    <citation type="submission" date="2020-02" db="EMBL/GenBank/DDBJ databases">
        <title>Draft genome sequence of Haematococcus lacustris strain NIES-144.</title>
        <authorList>
            <person name="Morimoto D."/>
            <person name="Nakagawa S."/>
            <person name="Yoshida T."/>
            <person name="Sawayama S."/>
        </authorList>
    </citation>
    <scope>NUCLEOTIDE SEQUENCE [LARGE SCALE GENOMIC DNA]</scope>
    <source>
        <strain evidence="2 3">NIES-144</strain>
    </source>
</reference>
<sequence length="138" mass="14447">MVGGLGGSLGPGAELAAGCKELAGVEGLEGLSGPELQELLARARARVRRRVWWPDQGQAGGQGVGHGGAQPCQPHATKLMMTWVHLMWPLPLHLSPPAAPPTSVASSFRKRQEAQGFRERQEKSAASEQGRGPLGGDA</sequence>
<evidence type="ECO:0000256" key="1">
    <source>
        <dbReference type="SAM" id="MobiDB-lite"/>
    </source>
</evidence>
<feature type="compositionally biased region" description="Basic and acidic residues" evidence="1">
    <location>
        <begin position="110"/>
        <end position="125"/>
    </location>
</feature>
<proteinExistence type="predicted"/>
<gene>
    <name evidence="2" type="ORF">HaLaN_09922</name>
</gene>
<name>A0A699YUW2_HAELA</name>
<protein>
    <submittedName>
        <fullName evidence="2">Uncharacterized protein</fullName>
    </submittedName>
</protein>
<dbReference type="EMBL" id="BLLF01000671">
    <property type="protein sequence ID" value="GFH13953.1"/>
    <property type="molecule type" value="Genomic_DNA"/>
</dbReference>
<organism evidence="2 3">
    <name type="scientific">Haematococcus lacustris</name>
    <name type="common">Green alga</name>
    <name type="synonym">Haematococcus pluvialis</name>
    <dbReference type="NCBI Taxonomy" id="44745"/>
    <lineage>
        <taxon>Eukaryota</taxon>
        <taxon>Viridiplantae</taxon>
        <taxon>Chlorophyta</taxon>
        <taxon>core chlorophytes</taxon>
        <taxon>Chlorophyceae</taxon>
        <taxon>CS clade</taxon>
        <taxon>Chlamydomonadales</taxon>
        <taxon>Haematococcaceae</taxon>
        <taxon>Haematococcus</taxon>
    </lineage>
</organism>
<feature type="region of interest" description="Disordered" evidence="1">
    <location>
        <begin position="54"/>
        <end position="73"/>
    </location>
</feature>
<dbReference type="AlphaFoldDB" id="A0A699YUW2"/>
<feature type="region of interest" description="Disordered" evidence="1">
    <location>
        <begin position="91"/>
        <end position="138"/>
    </location>
</feature>
<accession>A0A699YUW2</accession>